<sequence length="405" mass="45333">MSSSILVVSNSSGGGGGGRGGGGGGGGSHHSSHQASKMMHPRPHHHHPNNSRGSVIHSSHDHHQHHSSERASTHHQASSSSRSFHPQDVYRNASNPFNGNNHNNNSSSSGGGGGTDSNTFRAVTFSSSSNNNNSNPLTLYYSTGQKNPSSQNIHFSRIKNGLEHTPKDSREKESFRYYCPICMMYFKFIFKVDCCSQYICKYCMEELLENIHSKSSRDCPYCLQSNVKFKQVESDEKVRDYNDEPIQHSTPCRILKFTGMENKVSPFPLKSYLRKTKSESQLIIFDNLFTLSNDDVETNSHAEESCNIERKLSFPSQYCSSNGDDEIQEEHNPSKQQENPLVSTRETRSTHFIKVKKRQTKSAPSTLYSKSHQRKQQPVSAMDHSIKKDESVGSDQAKNAELPEQ</sequence>
<evidence type="ECO:0000259" key="3">
    <source>
        <dbReference type="PROSITE" id="PS50089"/>
    </source>
</evidence>
<dbReference type="RefSeq" id="XP_044558417.1">
    <property type="nucleotide sequence ID" value="XM_044710798.1"/>
</dbReference>
<keyword evidence="1" id="KW-0863">Zinc-finger</keyword>
<keyword evidence="1" id="KW-0862">Zinc</keyword>
<feature type="compositionally biased region" description="Low complexity" evidence="2">
    <location>
        <begin position="74"/>
        <end position="83"/>
    </location>
</feature>
<reference evidence="4 5" key="1">
    <citation type="journal article" date="2019" name="Sci. Rep.">
        <title>Nanopore sequencing improves the draft genome of the human pathogenic amoeba Naegleria fowleri.</title>
        <authorList>
            <person name="Liechti N."/>
            <person name="Schurch N."/>
            <person name="Bruggmann R."/>
            <person name="Wittwer M."/>
        </authorList>
    </citation>
    <scope>NUCLEOTIDE SEQUENCE [LARGE SCALE GENOMIC DNA]</scope>
    <source>
        <strain evidence="4 5">ATCC 30894</strain>
    </source>
</reference>
<feature type="compositionally biased region" description="Basic and acidic residues" evidence="2">
    <location>
        <begin position="58"/>
        <end position="72"/>
    </location>
</feature>
<comment type="caution">
    <text evidence="4">The sequence shown here is derived from an EMBL/GenBank/DDBJ whole genome shotgun (WGS) entry which is preliminary data.</text>
</comment>
<dbReference type="SUPFAM" id="SSF57850">
    <property type="entry name" value="RING/U-box"/>
    <property type="match status" value="1"/>
</dbReference>
<feature type="compositionally biased region" description="Basic residues" evidence="2">
    <location>
        <begin position="351"/>
        <end position="360"/>
    </location>
</feature>
<organism evidence="4 5">
    <name type="scientific">Naegleria fowleri</name>
    <name type="common">Brain eating amoeba</name>
    <dbReference type="NCBI Taxonomy" id="5763"/>
    <lineage>
        <taxon>Eukaryota</taxon>
        <taxon>Discoba</taxon>
        <taxon>Heterolobosea</taxon>
        <taxon>Tetramitia</taxon>
        <taxon>Eutetramitia</taxon>
        <taxon>Vahlkampfiidae</taxon>
        <taxon>Naegleria</taxon>
    </lineage>
</organism>
<proteinExistence type="predicted"/>
<dbReference type="VEuPathDB" id="AmoebaDB:FDP41_007091"/>
<feature type="compositionally biased region" description="Basic residues" evidence="2">
    <location>
        <begin position="39"/>
        <end position="49"/>
    </location>
</feature>
<feature type="compositionally biased region" description="Polar residues" evidence="2">
    <location>
        <begin position="1"/>
        <end position="10"/>
    </location>
</feature>
<feature type="compositionally biased region" description="Low complexity" evidence="2">
    <location>
        <begin position="126"/>
        <end position="135"/>
    </location>
</feature>
<dbReference type="GO" id="GO:0008270">
    <property type="term" value="F:zinc ion binding"/>
    <property type="evidence" value="ECO:0007669"/>
    <property type="project" value="UniProtKB-KW"/>
</dbReference>
<evidence type="ECO:0000256" key="2">
    <source>
        <dbReference type="SAM" id="MobiDB-lite"/>
    </source>
</evidence>
<feature type="domain" description="RING-type" evidence="3">
    <location>
        <begin position="179"/>
        <end position="222"/>
    </location>
</feature>
<name>A0A6A5BI15_NAEFO</name>
<dbReference type="VEuPathDB" id="AmoebaDB:NfTy_008740"/>
<keyword evidence="1" id="KW-0479">Metal-binding</keyword>
<dbReference type="Proteomes" id="UP000444721">
    <property type="component" value="Unassembled WGS sequence"/>
</dbReference>
<feature type="compositionally biased region" description="Polar residues" evidence="2">
    <location>
        <begin position="334"/>
        <end position="344"/>
    </location>
</feature>
<feature type="compositionally biased region" description="Polar residues" evidence="2">
    <location>
        <begin position="361"/>
        <end position="370"/>
    </location>
</feature>
<keyword evidence="5" id="KW-1185">Reference proteome</keyword>
<evidence type="ECO:0000313" key="4">
    <source>
        <dbReference type="EMBL" id="KAF0973704.1"/>
    </source>
</evidence>
<accession>A0A6A5BI15</accession>
<feature type="compositionally biased region" description="Low complexity" evidence="2">
    <location>
        <begin position="92"/>
        <end position="108"/>
    </location>
</feature>
<dbReference type="Gene3D" id="3.30.40.10">
    <property type="entry name" value="Zinc/RING finger domain, C3HC4 (zinc finger)"/>
    <property type="match status" value="1"/>
</dbReference>
<feature type="compositionally biased region" description="Gly residues" evidence="2">
    <location>
        <begin position="12"/>
        <end position="28"/>
    </location>
</feature>
<feature type="region of interest" description="Disordered" evidence="2">
    <location>
        <begin position="317"/>
        <end position="405"/>
    </location>
</feature>
<dbReference type="EMBL" id="VFQX01000058">
    <property type="protein sequence ID" value="KAF0973704.1"/>
    <property type="molecule type" value="Genomic_DNA"/>
</dbReference>
<feature type="region of interest" description="Disordered" evidence="2">
    <location>
        <begin position="1"/>
        <end position="143"/>
    </location>
</feature>
<dbReference type="VEuPathDB" id="AmoebaDB:NF0076420"/>
<evidence type="ECO:0000313" key="5">
    <source>
        <dbReference type="Proteomes" id="UP000444721"/>
    </source>
</evidence>
<evidence type="ECO:0000256" key="1">
    <source>
        <dbReference type="PROSITE-ProRule" id="PRU00175"/>
    </source>
</evidence>
<dbReference type="OrthoDB" id="196490at2759"/>
<protein>
    <recommendedName>
        <fullName evidence="3">RING-type domain-containing protein</fullName>
    </recommendedName>
</protein>
<dbReference type="InterPro" id="IPR013083">
    <property type="entry name" value="Znf_RING/FYVE/PHD"/>
</dbReference>
<dbReference type="InterPro" id="IPR001841">
    <property type="entry name" value="Znf_RING"/>
</dbReference>
<dbReference type="GeneID" id="68114309"/>
<gene>
    <name evidence="4" type="ORF">FDP41_007091</name>
</gene>
<dbReference type="PROSITE" id="PS50089">
    <property type="entry name" value="ZF_RING_2"/>
    <property type="match status" value="1"/>
</dbReference>
<dbReference type="AlphaFoldDB" id="A0A6A5BI15"/>